<feature type="signal peptide" evidence="1">
    <location>
        <begin position="1"/>
        <end position="26"/>
    </location>
</feature>
<dbReference type="InterPro" id="IPR051200">
    <property type="entry name" value="Host-pathogen_enzymatic-act"/>
</dbReference>
<evidence type="ECO:0000256" key="1">
    <source>
        <dbReference type="SAM" id="SignalP"/>
    </source>
</evidence>
<dbReference type="Gene3D" id="2.60.40.10">
    <property type="entry name" value="Immunoglobulins"/>
    <property type="match status" value="1"/>
</dbReference>
<dbReference type="InterPro" id="IPR015943">
    <property type="entry name" value="WD40/YVTN_repeat-like_dom_sf"/>
</dbReference>
<gene>
    <name evidence="3" type="ORF">JOF56_005203</name>
</gene>
<evidence type="ECO:0000313" key="3">
    <source>
        <dbReference type="EMBL" id="MBP2324818.1"/>
    </source>
</evidence>
<dbReference type="InterPro" id="IPR013783">
    <property type="entry name" value="Ig-like_fold"/>
</dbReference>
<dbReference type="Gene3D" id="2.130.10.10">
    <property type="entry name" value="YVTN repeat-like/Quinoprotein amine dehydrogenase"/>
    <property type="match status" value="4"/>
</dbReference>
<reference evidence="3 4" key="1">
    <citation type="submission" date="2021-03" db="EMBL/GenBank/DDBJ databases">
        <title>Sequencing the genomes of 1000 actinobacteria strains.</title>
        <authorList>
            <person name="Klenk H.-P."/>
        </authorList>
    </citation>
    <scope>NUCLEOTIDE SEQUENCE [LARGE SCALE GENOMIC DNA]</scope>
    <source>
        <strain evidence="3 4">DSM 46670</strain>
    </source>
</reference>
<dbReference type="SUPFAM" id="SSF51004">
    <property type="entry name" value="C-terminal (heme d1) domain of cytochrome cd1-nitrite reductase"/>
    <property type="match status" value="1"/>
</dbReference>
<dbReference type="SMART" id="SM00089">
    <property type="entry name" value="PKD"/>
    <property type="match status" value="1"/>
</dbReference>
<dbReference type="InterPro" id="IPR011048">
    <property type="entry name" value="Haem_d1_sf"/>
</dbReference>
<feature type="domain" description="PKD" evidence="2">
    <location>
        <begin position="394"/>
        <end position="446"/>
    </location>
</feature>
<dbReference type="Pfam" id="PF10282">
    <property type="entry name" value="Lactonase"/>
    <property type="match status" value="2"/>
</dbReference>
<organism evidence="3 4">
    <name type="scientific">Kibdelosporangium banguiense</name>
    <dbReference type="NCBI Taxonomy" id="1365924"/>
    <lineage>
        <taxon>Bacteria</taxon>
        <taxon>Bacillati</taxon>
        <taxon>Actinomycetota</taxon>
        <taxon>Actinomycetes</taxon>
        <taxon>Pseudonocardiales</taxon>
        <taxon>Pseudonocardiaceae</taxon>
        <taxon>Kibdelosporangium</taxon>
    </lineage>
</organism>
<dbReference type="PANTHER" id="PTHR47197:SF3">
    <property type="entry name" value="DIHYDRO-HEME D1 DEHYDROGENASE"/>
    <property type="match status" value="1"/>
</dbReference>
<dbReference type="Proteomes" id="UP001519332">
    <property type="component" value="Unassembled WGS sequence"/>
</dbReference>
<evidence type="ECO:0000259" key="2">
    <source>
        <dbReference type="PROSITE" id="PS50093"/>
    </source>
</evidence>
<dbReference type="InterPro" id="IPR019405">
    <property type="entry name" value="Lactonase_7-beta_prop"/>
</dbReference>
<keyword evidence="4" id="KW-1185">Reference proteome</keyword>
<dbReference type="InterPro" id="IPR022409">
    <property type="entry name" value="PKD/Chitinase_dom"/>
</dbReference>
<dbReference type="PROSITE" id="PS50093">
    <property type="entry name" value="PKD"/>
    <property type="match status" value="1"/>
</dbReference>
<dbReference type="EMBL" id="JAGINW010000001">
    <property type="protein sequence ID" value="MBP2324818.1"/>
    <property type="molecule type" value="Genomic_DNA"/>
</dbReference>
<evidence type="ECO:0000313" key="4">
    <source>
        <dbReference type="Proteomes" id="UP001519332"/>
    </source>
</evidence>
<dbReference type="PANTHER" id="PTHR47197">
    <property type="entry name" value="PROTEIN NIRF"/>
    <property type="match status" value="1"/>
</dbReference>
<comment type="caution">
    <text evidence="3">The sequence shown here is derived from an EMBL/GenBank/DDBJ whole genome shotgun (WGS) entry which is preliminary data.</text>
</comment>
<accession>A0ABS4TLN8</accession>
<dbReference type="Pfam" id="PF18911">
    <property type="entry name" value="PKD_4"/>
    <property type="match status" value="1"/>
</dbReference>
<dbReference type="CDD" id="cd00146">
    <property type="entry name" value="PKD"/>
    <property type="match status" value="1"/>
</dbReference>
<keyword evidence="1" id="KW-0732">Signal</keyword>
<name>A0ABS4TLN8_9PSEU</name>
<sequence length="481" mass="50706">MARHGFLSAFLSVAVIWTSTAVPTAAADEPGNRQIYVTNILSDNISTFDIAADGRLVRRAELVTTDAAPRSIVVTPDGRFAYTANGVKPMTPDDSNSISMFRIAPGGQLVPLRDPVKANKDPDALAVAPNGRTLYVVNRGTDTVLAFRIGGDGRLTRLAEPIATGAESARGMAMPPDGRFLFVSHGDPLGTAQDWLTRFAVYGDGTLKQLGDRIPIGTAGGAMAVTPDGRFLYVPCSGSQEVFGFRIEPDGELTPVPGSRFDAPDVPIAAVATPDGRHLYVADGGLIASTSQLVSAYRIKDNGALVRLGDFTAGRAPVALTPTPNGEHLYVSNINSWDVAGFRIEKDGQLETVEGSPFPTGGRQPAFQSIVVKPNLGPVAQFSAYPTPAGRPATFDATGSRDPDGRIARYDWDFGDGTVLQNGGATPAHVYQQAGTYHVRLTVTDNENCSAKLVYTGTSVLCAGSAAAMRNETIVVPRTSA</sequence>
<feature type="chain" id="PRO_5046621698" evidence="1">
    <location>
        <begin position="27"/>
        <end position="481"/>
    </location>
</feature>
<protein>
    <submittedName>
        <fullName evidence="3">6-phosphogluconolactonase (Cycloisomerase 2 family)</fullName>
    </submittedName>
</protein>
<dbReference type="InterPro" id="IPR000601">
    <property type="entry name" value="PKD_dom"/>
</dbReference>
<proteinExistence type="predicted"/>